<dbReference type="FunFam" id="3.10.110.10:FF:000052">
    <property type="entry name" value="Putative e3 ubiquitin-protein ligase rnf25"/>
    <property type="match status" value="1"/>
</dbReference>
<evidence type="ECO:0000256" key="15">
    <source>
        <dbReference type="SAM" id="MobiDB-lite"/>
    </source>
</evidence>
<keyword evidence="7" id="KW-0479">Metal-binding</keyword>
<comment type="catalytic activity">
    <reaction evidence="1">
        <text>S-ubiquitinyl-[E2 ubiquitin-conjugating enzyme]-L-cysteine + [acceptor protein]-L-lysine = [E2 ubiquitin-conjugating enzyme]-L-cysteine + N(6)-ubiquitinyl-[acceptor protein]-L-lysine.</text>
        <dbReference type="EC" id="2.3.2.27"/>
    </reaction>
</comment>
<keyword evidence="19" id="KW-1185">Reference proteome</keyword>
<comment type="similarity">
    <text evidence="11">Belongs to the RNF25 family.</text>
</comment>
<evidence type="ECO:0000256" key="9">
    <source>
        <dbReference type="ARBA" id="ARBA00022786"/>
    </source>
</evidence>
<evidence type="ECO:0000256" key="3">
    <source>
        <dbReference type="ARBA" id="ARBA00004906"/>
    </source>
</evidence>
<dbReference type="InterPro" id="IPR013083">
    <property type="entry name" value="Znf_RING/FYVE/PHD"/>
</dbReference>
<dbReference type="PROSITE" id="PS50089">
    <property type="entry name" value="ZF_RING_2"/>
    <property type="match status" value="1"/>
</dbReference>
<feature type="compositionally biased region" description="Basic and acidic residues" evidence="15">
    <location>
        <begin position="472"/>
        <end position="484"/>
    </location>
</feature>
<dbReference type="Gene3D" id="3.30.40.10">
    <property type="entry name" value="Zinc/RING finger domain, C3HC4 (zinc finger)"/>
    <property type="match status" value="1"/>
</dbReference>
<dbReference type="InterPro" id="IPR039133">
    <property type="entry name" value="RNF25"/>
</dbReference>
<dbReference type="Gene3D" id="3.10.110.10">
    <property type="entry name" value="Ubiquitin Conjugating Enzyme"/>
    <property type="match status" value="1"/>
</dbReference>
<organism evidence="18 19">
    <name type="scientific">Merluccius polli</name>
    <name type="common">Benguela hake</name>
    <name type="synonym">Merluccius cadenati</name>
    <dbReference type="NCBI Taxonomy" id="89951"/>
    <lineage>
        <taxon>Eukaryota</taxon>
        <taxon>Metazoa</taxon>
        <taxon>Chordata</taxon>
        <taxon>Craniata</taxon>
        <taxon>Vertebrata</taxon>
        <taxon>Euteleostomi</taxon>
        <taxon>Actinopterygii</taxon>
        <taxon>Neopterygii</taxon>
        <taxon>Teleostei</taxon>
        <taxon>Neoteleostei</taxon>
        <taxon>Acanthomorphata</taxon>
        <taxon>Zeiogadaria</taxon>
        <taxon>Gadariae</taxon>
        <taxon>Gadiformes</taxon>
        <taxon>Gadoidei</taxon>
        <taxon>Merlucciidae</taxon>
        <taxon>Merluccius</taxon>
    </lineage>
</organism>
<evidence type="ECO:0000256" key="10">
    <source>
        <dbReference type="ARBA" id="ARBA00022833"/>
    </source>
</evidence>
<accession>A0AA47MPM9</accession>
<dbReference type="SUPFAM" id="SSF54495">
    <property type="entry name" value="UBC-like"/>
    <property type="match status" value="1"/>
</dbReference>
<dbReference type="CDD" id="cd16470">
    <property type="entry name" value="RING-H2_RNF25"/>
    <property type="match status" value="1"/>
</dbReference>
<dbReference type="EC" id="2.3.2.27" evidence="4"/>
<name>A0AA47MPM9_MERPO</name>
<feature type="domain" description="RWD" evidence="17">
    <location>
        <begin position="6"/>
        <end position="113"/>
    </location>
</feature>
<evidence type="ECO:0000256" key="2">
    <source>
        <dbReference type="ARBA" id="ARBA00004496"/>
    </source>
</evidence>
<keyword evidence="8 14" id="KW-0863">Zinc-finger</keyword>
<dbReference type="InterPro" id="IPR016135">
    <property type="entry name" value="UBQ-conjugating_enzyme/RWD"/>
</dbReference>
<dbReference type="Proteomes" id="UP001174136">
    <property type="component" value="Unassembled WGS sequence"/>
</dbReference>
<gene>
    <name evidence="18" type="primary">RNF25_0</name>
    <name evidence="18" type="ORF">N1851_017394</name>
</gene>
<keyword evidence="10" id="KW-0862">Zinc</keyword>
<feature type="region of interest" description="Disordered" evidence="15">
    <location>
        <begin position="271"/>
        <end position="484"/>
    </location>
</feature>
<dbReference type="Pfam" id="PF05773">
    <property type="entry name" value="RWD"/>
    <property type="match status" value="1"/>
</dbReference>
<evidence type="ECO:0000313" key="18">
    <source>
        <dbReference type="EMBL" id="KAK0144252.1"/>
    </source>
</evidence>
<feature type="compositionally biased region" description="Basic residues" evidence="15">
    <location>
        <begin position="460"/>
        <end position="470"/>
    </location>
</feature>
<dbReference type="InterPro" id="IPR006575">
    <property type="entry name" value="RWD_dom"/>
</dbReference>
<dbReference type="PANTHER" id="PTHR13198:SF4">
    <property type="entry name" value="E3 UBIQUITIN-PROTEIN LIGASE RNF25"/>
    <property type="match status" value="1"/>
</dbReference>
<evidence type="ECO:0000256" key="11">
    <source>
        <dbReference type="ARBA" id="ARBA00060737"/>
    </source>
</evidence>
<dbReference type="PANTHER" id="PTHR13198">
    <property type="entry name" value="RING FINGER PROTEIN 25"/>
    <property type="match status" value="1"/>
</dbReference>
<sequence length="484" mass="53404">MCSVLSEIEVLQSIYLDELHVANTCDGWEVSLVLYPSTAEDSVSQFVRLTLKLTLDQQYPSSPPSISIHNPRGLSDDMLSSVCSCLQTEAESCLGSPVLYQLIEKAKEILTESNIPHGNCVICLYGFKEGEAFTKTSCYHYFHSHCLGRYVTPLRGGDPRAREGAEAGQNPASSGPTVVCPVCREPLTYDAGQLLSSPAPLFPKEGAEIGTHFRQKWCELQELLDRQRAKGGIIDPDVESNRFLIRINEVKMVTRMRFSLLAKQRPLMTSISRPTSRVRPCGPAEGERVTGVRGHSRGPVEEGEEGHIHPGDPLPPTESLNKLHLPSDDSHHYPTAQAPIKPKPRGPPKVVDTEPAPTKTDKEGPTDLKHKESPDSTDKQQMSQPTSGDRDTDCPPAAGELESGPDKQGRRRGYRPGVSQQQQQPGQWHERHPRGTNQWGAPGGWHHHWEGRGSRSRGGGPRRGHSRGSHQKVVERDAGREEVL</sequence>
<dbReference type="InterPro" id="IPR001841">
    <property type="entry name" value="Znf_RING"/>
</dbReference>
<keyword evidence="5" id="KW-0963">Cytoplasm</keyword>
<evidence type="ECO:0000256" key="5">
    <source>
        <dbReference type="ARBA" id="ARBA00022490"/>
    </source>
</evidence>
<dbReference type="GO" id="GO:0061630">
    <property type="term" value="F:ubiquitin protein ligase activity"/>
    <property type="evidence" value="ECO:0007669"/>
    <property type="project" value="UniProtKB-EC"/>
</dbReference>
<evidence type="ECO:0000256" key="6">
    <source>
        <dbReference type="ARBA" id="ARBA00022679"/>
    </source>
</evidence>
<evidence type="ECO:0000256" key="14">
    <source>
        <dbReference type="PROSITE-ProRule" id="PRU00175"/>
    </source>
</evidence>
<evidence type="ECO:0000313" key="19">
    <source>
        <dbReference type="Proteomes" id="UP001174136"/>
    </source>
</evidence>
<reference evidence="18" key="1">
    <citation type="journal article" date="2023" name="Front. Mar. Sci.">
        <title>A new Merluccius polli reference genome to investigate the effects of global change in West African waters.</title>
        <authorList>
            <person name="Mateo J.L."/>
            <person name="Blanco-Fernandez C."/>
            <person name="Garcia-Vazquez E."/>
            <person name="Machado-Schiaffino G."/>
        </authorList>
    </citation>
    <scope>NUCLEOTIDE SEQUENCE</scope>
    <source>
        <strain evidence="18">C29</strain>
        <tissue evidence="18">Fin</tissue>
    </source>
</reference>
<evidence type="ECO:0000256" key="4">
    <source>
        <dbReference type="ARBA" id="ARBA00012483"/>
    </source>
</evidence>
<comment type="pathway">
    <text evidence="3">Protein modification; protein ubiquitination.</text>
</comment>
<evidence type="ECO:0000256" key="12">
    <source>
        <dbReference type="ARBA" id="ARBA00067354"/>
    </source>
</evidence>
<dbReference type="GO" id="GO:0005737">
    <property type="term" value="C:cytoplasm"/>
    <property type="evidence" value="ECO:0007669"/>
    <property type="project" value="UniProtKB-SubCell"/>
</dbReference>
<dbReference type="SMART" id="SM00591">
    <property type="entry name" value="RWD"/>
    <property type="match status" value="1"/>
</dbReference>
<feature type="domain" description="RING-type" evidence="16">
    <location>
        <begin position="120"/>
        <end position="184"/>
    </location>
</feature>
<dbReference type="GO" id="GO:0016567">
    <property type="term" value="P:protein ubiquitination"/>
    <property type="evidence" value="ECO:0007669"/>
    <property type="project" value="TreeGrafter"/>
</dbReference>
<keyword evidence="6" id="KW-0808">Transferase</keyword>
<feature type="compositionally biased region" description="Basic and acidic residues" evidence="15">
    <location>
        <begin position="359"/>
        <end position="378"/>
    </location>
</feature>
<keyword evidence="9" id="KW-0833">Ubl conjugation pathway</keyword>
<evidence type="ECO:0000256" key="13">
    <source>
        <dbReference type="ARBA" id="ARBA00075535"/>
    </source>
</evidence>
<comment type="caution">
    <text evidence="18">The sequence shown here is derived from an EMBL/GenBank/DDBJ whole genome shotgun (WGS) entry which is preliminary data.</text>
</comment>
<proteinExistence type="inferred from homology"/>
<dbReference type="GO" id="GO:0005634">
    <property type="term" value="C:nucleus"/>
    <property type="evidence" value="ECO:0007669"/>
    <property type="project" value="TreeGrafter"/>
</dbReference>
<dbReference type="CDD" id="cd23818">
    <property type="entry name" value="RWD_RNF25"/>
    <property type="match status" value="1"/>
</dbReference>
<dbReference type="SMART" id="SM00184">
    <property type="entry name" value="RING"/>
    <property type="match status" value="1"/>
</dbReference>
<evidence type="ECO:0000259" key="17">
    <source>
        <dbReference type="PROSITE" id="PS50908"/>
    </source>
</evidence>
<evidence type="ECO:0000256" key="7">
    <source>
        <dbReference type="ARBA" id="ARBA00022723"/>
    </source>
</evidence>
<evidence type="ECO:0000256" key="1">
    <source>
        <dbReference type="ARBA" id="ARBA00000900"/>
    </source>
</evidence>
<dbReference type="GO" id="GO:0008270">
    <property type="term" value="F:zinc ion binding"/>
    <property type="evidence" value="ECO:0007669"/>
    <property type="project" value="UniProtKB-KW"/>
</dbReference>
<evidence type="ECO:0000259" key="16">
    <source>
        <dbReference type="PROSITE" id="PS50089"/>
    </source>
</evidence>
<dbReference type="FunFam" id="3.30.40.10:FF:000215">
    <property type="entry name" value="E3 ubiquitin-protein ligase RNF25"/>
    <property type="match status" value="1"/>
</dbReference>
<protein>
    <recommendedName>
        <fullName evidence="12">E3 ubiquitin-protein ligase RNF25</fullName>
        <ecNumber evidence="4">2.3.2.27</ecNumber>
    </recommendedName>
    <alternativeName>
        <fullName evidence="13">RING finger protein 25</fullName>
    </alternativeName>
</protein>
<dbReference type="SUPFAM" id="SSF57850">
    <property type="entry name" value="RING/U-box"/>
    <property type="match status" value="1"/>
</dbReference>
<dbReference type="PROSITE" id="PS50908">
    <property type="entry name" value="RWD"/>
    <property type="match status" value="1"/>
</dbReference>
<dbReference type="EMBL" id="JAOPHQ010003148">
    <property type="protein sequence ID" value="KAK0144252.1"/>
    <property type="molecule type" value="Genomic_DNA"/>
</dbReference>
<comment type="subcellular location">
    <subcellularLocation>
        <location evidence="2">Cytoplasm</location>
    </subcellularLocation>
</comment>
<dbReference type="Pfam" id="PF17123">
    <property type="entry name" value="zf-RING_11"/>
    <property type="match status" value="1"/>
</dbReference>
<evidence type="ECO:0000256" key="8">
    <source>
        <dbReference type="ARBA" id="ARBA00022771"/>
    </source>
</evidence>
<dbReference type="AlphaFoldDB" id="A0AA47MPM9"/>